<organism evidence="7 8">
    <name type="scientific">Domibacillus mangrovi</name>
    <dbReference type="NCBI Taxonomy" id="1714354"/>
    <lineage>
        <taxon>Bacteria</taxon>
        <taxon>Bacillati</taxon>
        <taxon>Bacillota</taxon>
        <taxon>Bacilli</taxon>
        <taxon>Bacillales</taxon>
        <taxon>Bacillaceae</taxon>
        <taxon>Domibacillus</taxon>
    </lineage>
</organism>
<proteinExistence type="inferred from homology"/>
<dbReference type="GO" id="GO:0006508">
    <property type="term" value="P:proteolysis"/>
    <property type="evidence" value="ECO:0007669"/>
    <property type="project" value="UniProtKB-KW"/>
</dbReference>
<comment type="similarity">
    <text evidence="1">Belongs to the peptidase C40 family.</text>
</comment>
<name>A0A1Q5P3K6_9BACI</name>
<dbReference type="OrthoDB" id="9813368at2"/>
<evidence type="ECO:0000256" key="4">
    <source>
        <dbReference type="ARBA" id="ARBA00022807"/>
    </source>
</evidence>
<dbReference type="InterPro" id="IPR038765">
    <property type="entry name" value="Papain-like_cys_pep_sf"/>
</dbReference>
<keyword evidence="2" id="KW-0645">Protease</keyword>
<dbReference type="PANTHER" id="PTHR47053">
    <property type="entry name" value="MUREIN DD-ENDOPEPTIDASE MEPH-RELATED"/>
    <property type="match status" value="1"/>
</dbReference>
<dbReference type="RefSeq" id="WP_073711563.1">
    <property type="nucleotide sequence ID" value="NZ_MRWQ01000006.1"/>
</dbReference>
<dbReference type="InterPro" id="IPR002477">
    <property type="entry name" value="Peptidoglycan-bd-like"/>
</dbReference>
<feature type="signal peptide" evidence="5">
    <location>
        <begin position="1"/>
        <end position="23"/>
    </location>
</feature>
<dbReference type="SUPFAM" id="SSF54001">
    <property type="entry name" value="Cysteine proteinases"/>
    <property type="match status" value="1"/>
</dbReference>
<evidence type="ECO:0000256" key="5">
    <source>
        <dbReference type="SAM" id="SignalP"/>
    </source>
</evidence>
<evidence type="ECO:0000256" key="1">
    <source>
        <dbReference type="ARBA" id="ARBA00007074"/>
    </source>
</evidence>
<dbReference type="AlphaFoldDB" id="A0A1Q5P3K6"/>
<dbReference type="EMBL" id="MRWQ01000006">
    <property type="protein sequence ID" value="OKL36840.1"/>
    <property type="molecule type" value="Genomic_DNA"/>
</dbReference>
<dbReference type="Gene3D" id="1.10.101.10">
    <property type="entry name" value="PGBD-like superfamily/PGBD"/>
    <property type="match status" value="1"/>
</dbReference>
<keyword evidence="8" id="KW-1185">Reference proteome</keyword>
<dbReference type="InterPro" id="IPR036365">
    <property type="entry name" value="PGBD-like_sf"/>
</dbReference>
<dbReference type="Pfam" id="PF01471">
    <property type="entry name" value="PG_binding_1"/>
    <property type="match status" value="1"/>
</dbReference>
<protein>
    <submittedName>
        <fullName evidence="7">Endopeptidase</fullName>
    </submittedName>
</protein>
<feature type="domain" description="NlpC/P60" evidence="6">
    <location>
        <begin position="107"/>
        <end position="227"/>
    </location>
</feature>
<reference evidence="7 8" key="1">
    <citation type="submission" date="2016-12" db="EMBL/GenBank/DDBJ databases">
        <title>Domibacillus sp. SAOS 44 whole genome sequencing.</title>
        <authorList>
            <person name="Verma A."/>
            <person name="Krishnamurthi S."/>
        </authorList>
    </citation>
    <scope>NUCLEOTIDE SEQUENCE [LARGE SCALE GENOMIC DNA]</scope>
    <source>
        <strain evidence="7 8">SAOS 44</strain>
    </source>
</reference>
<evidence type="ECO:0000256" key="3">
    <source>
        <dbReference type="ARBA" id="ARBA00022801"/>
    </source>
</evidence>
<evidence type="ECO:0000256" key="2">
    <source>
        <dbReference type="ARBA" id="ARBA00022670"/>
    </source>
</evidence>
<dbReference type="GO" id="GO:0008234">
    <property type="term" value="F:cysteine-type peptidase activity"/>
    <property type="evidence" value="ECO:0007669"/>
    <property type="project" value="UniProtKB-KW"/>
</dbReference>
<dbReference type="Gene3D" id="3.90.1720.10">
    <property type="entry name" value="endopeptidase domain like (from Nostoc punctiforme)"/>
    <property type="match status" value="1"/>
</dbReference>
<evidence type="ECO:0000313" key="7">
    <source>
        <dbReference type="EMBL" id="OKL36840.1"/>
    </source>
</evidence>
<sequence>MKKVIAALAVTGILLSGPINSEAALGDQTLKANMKHQDVVELQGVLQKKGFFNSNHRSTYFGASTKRAVMNFQKKNGLRADGIVGANTYKALSLTKKTSSQVKAASSKTPSTLVSVAKKYTGVPYVWGGNTPKGFDCSGFLKYVFKEGAETSIPRTVADIYNKGTKVSSPQVGDIVFFQTYKKGASHAGIYIGGNKFIHSSSSKGVTTTSLDNSYWSQRYLGAKRIIN</sequence>
<accession>A0A1Q5P3K6</accession>
<gene>
    <name evidence="7" type="ORF">BLL40_08940</name>
</gene>
<dbReference type="Proteomes" id="UP000186524">
    <property type="component" value="Unassembled WGS sequence"/>
</dbReference>
<keyword evidence="3" id="KW-0378">Hydrolase</keyword>
<dbReference type="PANTHER" id="PTHR47053:SF1">
    <property type="entry name" value="MUREIN DD-ENDOPEPTIDASE MEPH-RELATED"/>
    <property type="match status" value="1"/>
</dbReference>
<dbReference type="PROSITE" id="PS51935">
    <property type="entry name" value="NLPC_P60"/>
    <property type="match status" value="1"/>
</dbReference>
<dbReference type="STRING" id="1714354.BLL40_08940"/>
<dbReference type="SUPFAM" id="SSF47090">
    <property type="entry name" value="PGBD-like"/>
    <property type="match status" value="1"/>
</dbReference>
<dbReference type="Pfam" id="PF00877">
    <property type="entry name" value="NLPC_P60"/>
    <property type="match status" value="1"/>
</dbReference>
<keyword evidence="4" id="KW-0788">Thiol protease</keyword>
<keyword evidence="5" id="KW-0732">Signal</keyword>
<dbReference type="InterPro" id="IPR036366">
    <property type="entry name" value="PGBDSf"/>
</dbReference>
<dbReference type="InterPro" id="IPR051202">
    <property type="entry name" value="Peptidase_C40"/>
</dbReference>
<comment type="caution">
    <text evidence="7">The sequence shown here is derived from an EMBL/GenBank/DDBJ whole genome shotgun (WGS) entry which is preliminary data.</text>
</comment>
<feature type="chain" id="PRO_5013248221" evidence="5">
    <location>
        <begin position="24"/>
        <end position="228"/>
    </location>
</feature>
<evidence type="ECO:0000259" key="6">
    <source>
        <dbReference type="PROSITE" id="PS51935"/>
    </source>
</evidence>
<evidence type="ECO:0000313" key="8">
    <source>
        <dbReference type="Proteomes" id="UP000186524"/>
    </source>
</evidence>
<dbReference type="InterPro" id="IPR000064">
    <property type="entry name" value="NLP_P60_dom"/>
</dbReference>